<dbReference type="AlphaFoldDB" id="A0A5E7NLT0"/>
<protein>
    <submittedName>
        <fullName evidence="1">Uncharacterized protein</fullName>
    </submittedName>
</protein>
<organism evidence="1 2">
    <name type="scientific">Pseudomonas fluorescens</name>
    <dbReference type="NCBI Taxonomy" id="294"/>
    <lineage>
        <taxon>Bacteria</taxon>
        <taxon>Pseudomonadati</taxon>
        <taxon>Pseudomonadota</taxon>
        <taxon>Gammaproteobacteria</taxon>
        <taxon>Pseudomonadales</taxon>
        <taxon>Pseudomonadaceae</taxon>
        <taxon>Pseudomonas</taxon>
    </lineage>
</organism>
<evidence type="ECO:0000313" key="1">
    <source>
        <dbReference type="EMBL" id="VVP38206.1"/>
    </source>
</evidence>
<accession>A0A5E7NLT0</accession>
<evidence type="ECO:0000313" key="2">
    <source>
        <dbReference type="Proteomes" id="UP000326067"/>
    </source>
</evidence>
<sequence>MQPDQIMSHVIELELLNRWDDLFAIVALMKHTKGEYENRIVRVQPLHSVITAFININDEVTVSRVGVLRLYAFKNLAHLAPIFKTRKLHNVTRDWDANRY</sequence>
<proteinExistence type="predicted"/>
<dbReference type="EMBL" id="CABVIC010000006">
    <property type="protein sequence ID" value="VVP38206.1"/>
    <property type="molecule type" value="Genomic_DNA"/>
</dbReference>
<reference evidence="1 2" key="1">
    <citation type="submission" date="2019-09" db="EMBL/GenBank/DDBJ databases">
        <authorList>
            <person name="Chandra G."/>
            <person name="Truman W A."/>
        </authorList>
    </citation>
    <scope>NUCLEOTIDE SEQUENCE [LARGE SCALE GENOMIC DNA]</scope>
    <source>
        <strain evidence="1">PS847</strain>
    </source>
</reference>
<dbReference type="Proteomes" id="UP000326067">
    <property type="component" value="Unassembled WGS sequence"/>
</dbReference>
<name>A0A5E7NLT0_PSEFL</name>
<gene>
    <name evidence="1" type="ORF">PS847_04708</name>
</gene>